<dbReference type="InterPro" id="IPR017853">
    <property type="entry name" value="GH"/>
</dbReference>
<evidence type="ECO:0000256" key="5">
    <source>
        <dbReference type="ARBA" id="ARBA00023295"/>
    </source>
</evidence>
<accession>D8SPW8</accession>
<dbReference type="SMART" id="SM00768">
    <property type="entry name" value="X8"/>
    <property type="match status" value="1"/>
</dbReference>
<evidence type="ECO:0000256" key="4">
    <source>
        <dbReference type="ARBA" id="ARBA00023157"/>
    </source>
</evidence>
<dbReference type="GO" id="GO:0004553">
    <property type="term" value="F:hydrolase activity, hydrolyzing O-glycosyl compounds"/>
    <property type="evidence" value="ECO:0007669"/>
    <property type="project" value="InterPro"/>
</dbReference>
<dbReference type="FunFam" id="3.20.20.80:FF:000008">
    <property type="entry name" value="Glucan endo-1,3-beta-glucosidase 5"/>
    <property type="match status" value="1"/>
</dbReference>
<dbReference type="KEGG" id="smo:SELMODRAFT_12421"/>
<dbReference type="GO" id="GO:0005886">
    <property type="term" value="C:plasma membrane"/>
    <property type="evidence" value="ECO:0000318"/>
    <property type="project" value="GO_Central"/>
</dbReference>
<dbReference type="HOGENOM" id="CLU_024953_2_0_1"/>
<evidence type="ECO:0000256" key="1">
    <source>
        <dbReference type="ARBA" id="ARBA00008773"/>
    </source>
</evidence>
<comment type="similarity">
    <text evidence="1 6">Belongs to the glycosyl hydrolase 17 family.</text>
</comment>
<evidence type="ECO:0000259" key="8">
    <source>
        <dbReference type="SMART" id="SM00768"/>
    </source>
</evidence>
<evidence type="ECO:0000256" key="7">
    <source>
        <dbReference type="RuleBase" id="RU004336"/>
    </source>
</evidence>
<dbReference type="Gene3D" id="3.20.20.80">
    <property type="entry name" value="Glycosidases"/>
    <property type="match status" value="1"/>
</dbReference>
<keyword evidence="2" id="KW-0732">Signal</keyword>
<keyword evidence="3 7" id="KW-0378">Hydrolase</keyword>
<protein>
    <recommendedName>
        <fullName evidence="8">X8 domain-containing protein</fullName>
    </recommendedName>
</protein>
<dbReference type="EMBL" id="GL377632">
    <property type="protein sequence ID" value="EFJ13556.1"/>
    <property type="molecule type" value="Genomic_DNA"/>
</dbReference>
<evidence type="ECO:0000256" key="3">
    <source>
        <dbReference type="ARBA" id="ARBA00022801"/>
    </source>
</evidence>
<dbReference type="AlphaFoldDB" id="D8SPW8"/>
<dbReference type="eggNOG" id="ENOG502QPZ6">
    <property type="taxonomic scope" value="Eukaryota"/>
</dbReference>
<gene>
    <name evidence="9" type="ORF">SELMODRAFT_12421</name>
</gene>
<dbReference type="InterPro" id="IPR000490">
    <property type="entry name" value="Glyco_hydro_17"/>
</dbReference>
<dbReference type="GO" id="GO:0005975">
    <property type="term" value="P:carbohydrate metabolic process"/>
    <property type="evidence" value="ECO:0007669"/>
    <property type="project" value="InterPro"/>
</dbReference>
<evidence type="ECO:0000313" key="10">
    <source>
        <dbReference type="Proteomes" id="UP000001514"/>
    </source>
</evidence>
<evidence type="ECO:0000313" key="9">
    <source>
        <dbReference type="EMBL" id="EFJ13556.1"/>
    </source>
</evidence>
<dbReference type="STRING" id="88036.D8SPW8"/>
<feature type="domain" description="X8" evidence="8">
    <location>
        <begin position="345"/>
        <end position="427"/>
    </location>
</feature>
<dbReference type="PANTHER" id="PTHR32227">
    <property type="entry name" value="GLUCAN ENDO-1,3-BETA-GLUCOSIDASE BG1-RELATED-RELATED"/>
    <property type="match status" value="1"/>
</dbReference>
<feature type="non-terminal residue" evidence="9">
    <location>
        <position position="431"/>
    </location>
</feature>
<dbReference type="SUPFAM" id="SSF51445">
    <property type="entry name" value="(Trans)glycosidases"/>
    <property type="match status" value="1"/>
</dbReference>
<dbReference type="OMA" id="TYLQRRW"/>
<dbReference type="OrthoDB" id="408788at2759"/>
<feature type="non-terminal residue" evidence="9">
    <location>
        <position position="1"/>
    </location>
</feature>
<evidence type="ECO:0000256" key="2">
    <source>
        <dbReference type="ARBA" id="ARBA00022729"/>
    </source>
</evidence>
<dbReference type="Pfam" id="PF00332">
    <property type="entry name" value="Glyco_hydro_17"/>
    <property type="match status" value="1"/>
</dbReference>
<name>D8SPW8_SELML</name>
<dbReference type="PROSITE" id="PS00587">
    <property type="entry name" value="GLYCOSYL_HYDROL_F17"/>
    <property type="match status" value="1"/>
</dbReference>
<keyword evidence="4" id="KW-1015">Disulfide bond</keyword>
<sequence length="431" mass="46773">IGVNWGTQMSHPLFAPDVVRALVSNNVGRVKLFEAEPRIMSALAGSPLEVMLGIPNDMLETLATDAAAASNWVLMNVTHYYLRKKRVNIRYVAVGNEPFLAGYNKSFEGVTLPALKNIQAALSKAKFADQIKATVPLNADVLQPRDPGNQDPSTGVFRNDIKMLMDDIVKALASTGAPFTINLYPFISLAQDPNFPSEYAFLDGCFQVQYGQSTYRSVFDATFDMLVAALTDSGFPNMEIIVGEAGWPTDGFPSATPSNARRFNQALVSRIISPSPPGTPMRPGTVLHAYIFSLFDEDLKSIAPGNFERHWGLFTYDGQPKYLLNTSGSSSGLEKVGGVDYYPALWCVLKPGIAVPQGQIDFACSAADCTPLVPDGGSCYPTLSPEQAASYAFNSYFQLKDQVPSSCDFQGNGIITGVDPSTPNCRFIRQI</sequence>
<dbReference type="Pfam" id="PF07983">
    <property type="entry name" value="X8"/>
    <property type="match status" value="1"/>
</dbReference>
<dbReference type="InterPro" id="IPR044965">
    <property type="entry name" value="Glyco_hydro_17_plant"/>
</dbReference>
<reference evidence="9 10" key="1">
    <citation type="journal article" date="2011" name="Science">
        <title>The Selaginella genome identifies genetic changes associated with the evolution of vascular plants.</title>
        <authorList>
            <person name="Banks J.A."/>
            <person name="Nishiyama T."/>
            <person name="Hasebe M."/>
            <person name="Bowman J.L."/>
            <person name="Gribskov M."/>
            <person name="dePamphilis C."/>
            <person name="Albert V.A."/>
            <person name="Aono N."/>
            <person name="Aoyama T."/>
            <person name="Ambrose B.A."/>
            <person name="Ashton N.W."/>
            <person name="Axtell M.J."/>
            <person name="Barker E."/>
            <person name="Barker M.S."/>
            <person name="Bennetzen J.L."/>
            <person name="Bonawitz N.D."/>
            <person name="Chapple C."/>
            <person name="Cheng C."/>
            <person name="Correa L.G."/>
            <person name="Dacre M."/>
            <person name="DeBarry J."/>
            <person name="Dreyer I."/>
            <person name="Elias M."/>
            <person name="Engstrom E.M."/>
            <person name="Estelle M."/>
            <person name="Feng L."/>
            <person name="Finet C."/>
            <person name="Floyd S.K."/>
            <person name="Frommer W.B."/>
            <person name="Fujita T."/>
            <person name="Gramzow L."/>
            <person name="Gutensohn M."/>
            <person name="Harholt J."/>
            <person name="Hattori M."/>
            <person name="Heyl A."/>
            <person name="Hirai T."/>
            <person name="Hiwatashi Y."/>
            <person name="Ishikawa M."/>
            <person name="Iwata M."/>
            <person name="Karol K.G."/>
            <person name="Koehler B."/>
            <person name="Kolukisaoglu U."/>
            <person name="Kubo M."/>
            <person name="Kurata T."/>
            <person name="Lalonde S."/>
            <person name="Li K."/>
            <person name="Li Y."/>
            <person name="Litt A."/>
            <person name="Lyons E."/>
            <person name="Manning G."/>
            <person name="Maruyama T."/>
            <person name="Michael T.P."/>
            <person name="Mikami K."/>
            <person name="Miyazaki S."/>
            <person name="Morinaga S."/>
            <person name="Murata T."/>
            <person name="Mueller-Roeber B."/>
            <person name="Nelson D.R."/>
            <person name="Obara M."/>
            <person name="Oguri Y."/>
            <person name="Olmstead R.G."/>
            <person name="Onodera N."/>
            <person name="Petersen B.L."/>
            <person name="Pils B."/>
            <person name="Prigge M."/>
            <person name="Rensing S.A."/>
            <person name="Riano-Pachon D.M."/>
            <person name="Roberts A.W."/>
            <person name="Sato Y."/>
            <person name="Scheller H.V."/>
            <person name="Schulz B."/>
            <person name="Schulz C."/>
            <person name="Shakirov E.V."/>
            <person name="Shibagaki N."/>
            <person name="Shinohara N."/>
            <person name="Shippen D.E."/>
            <person name="Soerensen I."/>
            <person name="Sotooka R."/>
            <person name="Sugimoto N."/>
            <person name="Sugita M."/>
            <person name="Sumikawa N."/>
            <person name="Tanurdzic M."/>
            <person name="Theissen G."/>
            <person name="Ulvskov P."/>
            <person name="Wakazuki S."/>
            <person name="Weng J.K."/>
            <person name="Willats W.W."/>
            <person name="Wipf D."/>
            <person name="Wolf P.G."/>
            <person name="Yang L."/>
            <person name="Zimmer A.D."/>
            <person name="Zhu Q."/>
            <person name="Mitros T."/>
            <person name="Hellsten U."/>
            <person name="Loque D."/>
            <person name="Otillar R."/>
            <person name="Salamov A."/>
            <person name="Schmutz J."/>
            <person name="Shapiro H."/>
            <person name="Lindquist E."/>
            <person name="Lucas S."/>
            <person name="Rokhsar D."/>
            <person name="Grigoriev I.V."/>
        </authorList>
    </citation>
    <scope>NUCLEOTIDE SEQUENCE [LARGE SCALE GENOMIC DNA]</scope>
</reference>
<evidence type="ECO:0000256" key="6">
    <source>
        <dbReference type="RuleBase" id="RU004335"/>
    </source>
</evidence>
<proteinExistence type="inferred from homology"/>
<dbReference type="InParanoid" id="D8SPW8"/>
<keyword evidence="5 7" id="KW-0326">Glycosidase</keyword>
<dbReference type="Proteomes" id="UP000001514">
    <property type="component" value="Unassembled WGS sequence"/>
</dbReference>
<dbReference type="Gene3D" id="1.20.58.1040">
    <property type="match status" value="1"/>
</dbReference>
<dbReference type="Gramene" id="EFJ13556">
    <property type="protein sequence ID" value="EFJ13556"/>
    <property type="gene ID" value="SELMODRAFT_12421"/>
</dbReference>
<organism evidence="10">
    <name type="scientific">Selaginella moellendorffii</name>
    <name type="common">Spikemoss</name>
    <dbReference type="NCBI Taxonomy" id="88036"/>
    <lineage>
        <taxon>Eukaryota</taxon>
        <taxon>Viridiplantae</taxon>
        <taxon>Streptophyta</taxon>
        <taxon>Embryophyta</taxon>
        <taxon>Tracheophyta</taxon>
        <taxon>Lycopodiopsida</taxon>
        <taxon>Selaginellales</taxon>
        <taxon>Selaginellaceae</taxon>
        <taxon>Selaginella</taxon>
    </lineage>
</organism>
<keyword evidence="10" id="KW-1185">Reference proteome</keyword>
<dbReference type="InterPro" id="IPR012946">
    <property type="entry name" value="X8"/>
</dbReference>